<dbReference type="Pfam" id="PF00085">
    <property type="entry name" value="Thioredoxin"/>
    <property type="match status" value="1"/>
</dbReference>
<protein>
    <recommendedName>
        <fullName evidence="5">Thioredoxin domain-containing protein</fullName>
    </recommendedName>
</protein>
<keyword evidence="3" id="KW-1015">Disulfide bond</keyword>
<comment type="caution">
    <text evidence="6">The sequence shown here is derived from an EMBL/GenBank/DDBJ whole genome shotgun (WGS) entry which is preliminary data.</text>
</comment>
<dbReference type="SUPFAM" id="SSF52833">
    <property type="entry name" value="Thioredoxin-like"/>
    <property type="match status" value="1"/>
</dbReference>
<dbReference type="GO" id="GO:0030313">
    <property type="term" value="C:cell envelope"/>
    <property type="evidence" value="ECO:0007669"/>
    <property type="project" value="UniProtKB-SubCell"/>
</dbReference>
<evidence type="ECO:0000256" key="1">
    <source>
        <dbReference type="ARBA" id="ARBA00004196"/>
    </source>
</evidence>
<keyword evidence="4" id="KW-0676">Redox-active center</keyword>
<evidence type="ECO:0000256" key="4">
    <source>
        <dbReference type="ARBA" id="ARBA00023284"/>
    </source>
</evidence>
<comment type="subcellular location">
    <subcellularLocation>
        <location evidence="1">Cell envelope</location>
    </subcellularLocation>
</comment>
<keyword evidence="2" id="KW-0201">Cytochrome c-type biogenesis</keyword>
<name>U2HB76_9SPHI</name>
<keyword evidence="7" id="KW-1185">Reference proteome</keyword>
<dbReference type="STRING" id="1346330.M472_09460"/>
<evidence type="ECO:0000313" key="6">
    <source>
        <dbReference type="EMBL" id="ERJ58996.1"/>
    </source>
</evidence>
<evidence type="ECO:0000256" key="2">
    <source>
        <dbReference type="ARBA" id="ARBA00022748"/>
    </source>
</evidence>
<dbReference type="PATRIC" id="fig|1346330.5.peg.2326"/>
<dbReference type="Proteomes" id="UP000016584">
    <property type="component" value="Unassembled WGS sequence"/>
</dbReference>
<dbReference type="CDD" id="cd02966">
    <property type="entry name" value="TlpA_like_family"/>
    <property type="match status" value="1"/>
</dbReference>
<sequence length="382" mass="43290">MKHLPRIIKTKKMTNKIMLLIVSICTLFLNTTFGQKNGKLGVGDIAPEIRFSKWLKGPQFNTFDPQQIYVMEFWATWCGPCKQAMPHLTELQKQYKGKVTFVGVNVWEKISKGESYETVVPNVEKFVRGNDTNMGYTVFVDNGEQHMGNNWLKAAGQNGIPASFIIKDNRIVWLGHPNGLDTILPKVLDGSFDEKAFKAEADKNAQKEREYMEARMALFNPIQEALLAKDHKKAFALMDKLTTEKPEYKKMMDITKFKTLLTEIDERQAVDFAKEALVTDPSISSLLLAEIYKVDGLSNETYIWLADNFPEKDKITNPLVADAIATCYAKGGNFENAIINQKKALEIAEKALKEGTMVGTVMDYTVQEYKDKIALYKKGELK</sequence>
<dbReference type="PANTHER" id="PTHR42852:SF6">
    <property type="entry name" value="THIOL:DISULFIDE INTERCHANGE PROTEIN DSBE"/>
    <property type="match status" value="1"/>
</dbReference>
<dbReference type="EMBL" id="ATDL01000015">
    <property type="protein sequence ID" value="ERJ58996.1"/>
    <property type="molecule type" value="Genomic_DNA"/>
</dbReference>
<dbReference type="GO" id="GO:0017004">
    <property type="term" value="P:cytochrome complex assembly"/>
    <property type="evidence" value="ECO:0007669"/>
    <property type="project" value="UniProtKB-KW"/>
</dbReference>
<proteinExistence type="predicted"/>
<dbReference type="PANTHER" id="PTHR42852">
    <property type="entry name" value="THIOL:DISULFIDE INTERCHANGE PROTEIN DSBE"/>
    <property type="match status" value="1"/>
</dbReference>
<evidence type="ECO:0000259" key="5">
    <source>
        <dbReference type="PROSITE" id="PS51352"/>
    </source>
</evidence>
<evidence type="ECO:0000256" key="3">
    <source>
        <dbReference type="ARBA" id="ARBA00023157"/>
    </source>
</evidence>
<gene>
    <name evidence="6" type="ORF">M472_09460</name>
</gene>
<evidence type="ECO:0000313" key="7">
    <source>
        <dbReference type="Proteomes" id="UP000016584"/>
    </source>
</evidence>
<dbReference type="eggNOG" id="COG0526">
    <property type="taxonomic scope" value="Bacteria"/>
</dbReference>
<reference evidence="6 7" key="1">
    <citation type="journal article" date="2013" name="Genome Announc.">
        <title>The Draft Genome Sequence of Sphingomonas paucimobilis Strain HER1398 (Proteobacteria), Host to the Giant PAU Phage, Indicates That It Is a Member of the Genus Sphingobacterium (Bacteroidetes).</title>
        <authorList>
            <person name="White R.A.III."/>
            <person name="Suttle C.A."/>
        </authorList>
    </citation>
    <scope>NUCLEOTIDE SEQUENCE [LARGE SCALE GENOMIC DNA]</scope>
    <source>
        <strain evidence="6 7">HER1398</strain>
    </source>
</reference>
<dbReference type="AlphaFoldDB" id="U2HB76"/>
<dbReference type="InterPro" id="IPR050553">
    <property type="entry name" value="Thioredoxin_ResA/DsbE_sf"/>
</dbReference>
<feature type="domain" description="Thioredoxin" evidence="5">
    <location>
        <begin position="40"/>
        <end position="206"/>
    </location>
</feature>
<organism evidence="6 7">
    <name type="scientific">Sphingobacterium paucimobilis HER1398</name>
    <dbReference type="NCBI Taxonomy" id="1346330"/>
    <lineage>
        <taxon>Bacteria</taxon>
        <taxon>Pseudomonadati</taxon>
        <taxon>Bacteroidota</taxon>
        <taxon>Sphingobacteriia</taxon>
        <taxon>Sphingobacteriales</taxon>
        <taxon>Sphingobacteriaceae</taxon>
        <taxon>Sphingobacterium</taxon>
    </lineage>
</organism>
<dbReference type="InterPro" id="IPR036249">
    <property type="entry name" value="Thioredoxin-like_sf"/>
</dbReference>
<dbReference type="Gene3D" id="3.40.30.10">
    <property type="entry name" value="Glutaredoxin"/>
    <property type="match status" value="1"/>
</dbReference>
<dbReference type="PROSITE" id="PS51352">
    <property type="entry name" value="THIOREDOXIN_2"/>
    <property type="match status" value="1"/>
</dbReference>
<dbReference type="InterPro" id="IPR013766">
    <property type="entry name" value="Thioredoxin_domain"/>
</dbReference>
<accession>U2HB76</accession>